<protein>
    <submittedName>
        <fullName evidence="4">Protein phosphatase 1 regulatory subunit 7</fullName>
    </submittedName>
</protein>
<keyword evidence="3" id="KW-0812">Transmembrane</keyword>
<dbReference type="OMA" id="TYNCITE"/>
<gene>
    <name evidence="4" type="primary">PP1R7</name>
    <name evidence="4" type="ORF">NBO_975g0002</name>
</gene>
<keyword evidence="3" id="KW-1133">Transmembrane helix</keyword>
<keyword evidence="3" id="KW-0472">Membrane</keyword>
<evidence type="ECO:0000256" key="3">
    <source>
        <dbReference type="SAM" id="Phobius"/>
    </source>
</evidence>
<keyword evidence="2" id="KW-0677">Repeat</keyword>
<evidence type="ECO:0000313" key="5">
    <source>
        <dbReference type="Proteomes" id="UP000016927"/>
    </source>
</evidence>
<dbReference type="HOGENOM" id="CLU_044236_1_0_1"/>
<dbReference type="InterPro" id="IPR001611">
    <property type="entry name" value="Leu-rich_rpt"/>
</dbReference>
<keyword evidence="5" id="KW-1185">Reference proteome</keyword>
<dbReference type="AlphaFoldDB" id="R0KLX9"/>
<evidence type="ECO:0000256" key="1">
    <source>
        <dbReference type="ARBA" id="ARBA00022614"/>
    </source>
</evidence>
<evidence type="ECO:0000256" key="2">
    <source>
        <dbReference type="ARBA" id="ARBA00022737"/>
    </source>
</evidence>
<dbReference type="EMBL" id="KB909882">
    <property type="protein sequence ID" value="EOB11651.1"/>
    <property type="molecule type" value="Genomic_DNA"/>
</dbReference>
<dbReference type="PANTHER" id="PTHR15454">
    <property type="entry name" value="NISCHARIN RELATED"/>
    <property type="match status" value="1"/>
</dbReference>
<organism evidence="4 5">
    <name type="scientific">Nosema bombycis (strain CQ1 / CVCC 102059)</name>
    <name type="common">Microsporidian parasite</name>
    <name type="synonym">Pebrine of silkworm</name>
    <dbReference type="NCBI Taxonomy" id="578461"/>
    <lineage>
        <taxon>Eukaryota</taxon>
        <taxon>Fungi</taxon>
        <taxon>Fungi incertae sedis</taxon>
        <taxon>Microsporidia</taxon>
        <taxon>Nosematidae</taxon>
        <taxon>Nosema</taxon>
    </lineage>
</organism>
<dbReference type="VEuPathDB" id="MicrosporidiaDB:NBO_975g0002"/>
<dbReference type="OrthoDB" id="266138at2759"/>
<accession>R0KLX9</accession>
<dbReference type="GO" id="GO:0005737">
    <property type="term" value="C:cytoplasm"/>
    <property type="evidence" value="ECO:0007669"/>
    <property type="project" value="TreeGrafter"/>
</dbReference>
<feature type="transmembrane region" description="Helical" evidence="3">
    <location>
        <begin position="7"/>
        <end position="26"/>
    </location>
</feature>
<dbReference type="PROSITE" id="PS51450">
    <property type="entry name" value="LRR"/>
    <property type="match status" value="3"/>
</dbReference>
<dbReference type="Proteomes" id="UP000016927">
    <property type="component" value="Unassembled WGS sequence"/>
</dbReference>
<proteinExistence type="predicted"/>
<dbReference type="STRING" id="578461.R0KLX9"/>
<dbReference type="InterPro" id="IPR032675">
    <property type="entry name" value="LRR_dom_sf"/>
</dbReference>
<dbReference type="SUPFAM" id="SSF52058">
    <property type="entry name" value="L domain-like"/>
    <property type="match status" value="1"/>
</dbReference>
<sequence>MRLLTPLLYIYINISLHLPFLIYPPYLHTPPPLVSPYTIPPFLQMFLNKSHQKLKKIPFIEENITHVDLRRNEIQDIFISNSNIIYLDLSDNKISEISGISNLKFCKILDLSYNLIKNISNLPPNLNELYLIANDIKQCDSLNLKFCKILDLAVNEIEDINFLKGCDELKELYLGSNKIRKINNKIELNNIILLDLQNNLLEEIDCSLLPPGIKTLLLSDNANLKRINNLEKLKELKLLTIERTKIKEIEVSEGIEVWR</sequence>
<keyword evidence="1" id="KW-0433">Leucine-rich repeat</keyword>
<dbReference type="Gene3D" id="3.80.10.10">
    <property type="entry name" value="Ribonuclease Inhibitor"/>
    <property type="match status" value="2"/>
</dbReference>
<name>R0KLX9_NOSB1</name>
<evidence type="ECO:0000313" key="4">
    <source>
        <dbReference type="EMBL" id="EOB11651.1"/>
    </source>
</evidence>
<reference evidence="4 5" key="1">
    <citation type="journal article" date="2013" name="BMC Genomics">
        <title>Comparative genomics of parasitic silkworm microsporidia reveal an association between genome expansion and host adaptation.</title>
        <authorList>
            <person name="Pan G."/>
            <person name="Xu J."/>
            <person name="Li T."/>
            <person name="Xia Q."/>
            <person name="Liu S.L."/>
            <person name="Zhang G."/>
            <person name="Li S."/>
            <person name="Li C."/>
            <person name="Liu H."/>
            <person name="Yang L."/>
            <person name="Liu T."/>
            <person name="Zhang X."/>
            <person name="Wu Z."/>
            <person name="Fan W."/>
            <person name="Dang X."/>
            <person name="Xiang H."/>
            <person name="Tao M."/>
            <person name="Li Y."/>
            <person name="Hu J."/>
            <person name="Li Z."/>
            <person name="Lin L."/>
            <person name="Luo J."/>
            <person name="Geng L."/>
            <person name="Wang L."/>
            <person name="Long M."/>
            <person name="Wan Y."/>
            <person name="He N."/>
            <person name="Zhang Z."/>
            <person name="Lu C."/>
            <person name="Keeling P.J."/>
            <person name="Wang J."/>
            <person name="Xiang Z."/>
            <person name="Zhou Z."/>
        </authorList>
    </citation>
    <scope>NUCLEOTIDE SEQUENCE [LARGE SCALE GENOMIC DNA]</scope>
    <source>
        <strain evidence="5">CQ1 / CVCC 102059</strain>
    </source>
</reference>
<dbReference type="SMART" id="SM00365">
    <property type="entry name" value="LRR_SD22"/>
    <property type="match status" value="3"/>
</dbReference>